<sequence length="61" mass="6669">MLIDGDYKKRKTAMIMKSALLAGASNFKEKTSTGLDGLVNAKIVGDFSTRVEHSIKLLHFA</sequence>
<name>A0A517X175_9PLAN</name>
<gene>
    <name evidence="1" type="ORF">V202x_46680</name>
</gene>
<dbReference type="AlphaFoldDB" id="A0A517X175"/>
<evidence type="ECO:0000313" key="1">
    <source>
        <dbReference type="EMBL" id="QDU11249.1"/>
    </source>
</evidence>
<dbReference type="EMBL" id="CP037422">
    <property type="protein sequence ID" value="QDU11249.1"/>
    <property type="molecule type" value="Genomic_DNA"/>
</dbReference>
<dbReference type="Proteomes" id="UP000318384">
    <property type="component" value="Chromosome"/>
</dbReference>
<accession>A0A517X175</accession>
<proteinExistence type="predicted"/>
<keyword evidence="2" id="KW-1185">Reference proteome</keyword>
<organism evidence="1 2">
    <name type="scientific">Gimesia aquarii</name>
    <dbReference type="NCBI Taxonomy" id="2527964"/>
    <lineage>
        <taxon>Bacteria</taxon>
        <taxon>Pseudomonadati</taxon>
        <taxon>Planctomycetota</taxon>
        <taxon>Planctomycetia</taxon>
        <taxon>Planctomycetales</taxon>
        <taxon>Planctomycetaceae</taxon>
        <taxon>Gimesia</taxon>
    </lineage>
</organism>
<evidence type="ECO:0000313" key="2">
    <source>
        <dbReference type="Proteomes" id="UP000318384"/>
    </source>
</evidence>
<protein>
    <submittedName>
        <fullName evidence="1">Uncharacterized protein</fullName>
    </submittedName>
</protein>
<reference evidence="1 2" key="1">
    <citation type="submission" date="2019-03" db="EMBL/GenBank/DDBJ databases">
        <title>Deep-cultivation of Planctomycetes and their phenomic and genomic characterization uncovers novel biology.</title>
        <authorList>
            <person name="Wiegand S."/>
            <person name="Jogler M."/>
            <person name="Boedeker C."/>
            <person name="Pinto D."/>
            <person name="Vollmers J."/>
            <person name="Rivas-Marin E."/>
            <person name="Kohn T."/>
            <person name="Peeters S.H."/>
            <person name="Heuer A."/>
            <person name="Rast P."/>
            <person name="Oberbeckmann S."/>
            <person name="Bunk B."/>
            <person name="Jeske O."/>
            <person name="Meyerdierks A."/>
            <person name="Storesund J.E."/>
            <person name="Kallscheuer N."/>
            <person name="Luecker S."/>
            <person name="Lage O.M."/>
            <person name="Pohl T."/>
            <person name="Merkel B.J."/>
            <person name="Hornburger P."/>
            <person name="Mueller R.-W."/>
            <person name="Bruemmer F."/>
            <person name="Labrenz M."/>
            <person name="Spormann A.M."/>
            <person name="Op den Camp H."/>
            <person name="Overmann J."/>
            <person name="Amann R."/>
            <person name="Jetten M.S.M."/>
            <person name="Mascher T."/>
            <person name="Medema M.H."/>
            <person name="Devos D.P."/>
            <person name="Kaster A.-K."/>
            <person name="Ovreas L."/>
            <person name="Rohde M."/>
            <person name="Galperin M.Y."/>
            <person name="Jogler C."/>
        </authorList>
    </citation>
    <scope>NUCLEOTIDE SEQUENCE [LARGE SCALE GENOMIC DNA]</scope>
    <source>
        <strain evidence="1 2">V202</strain>
    </source>
</reference>